<dbReference type="InterPro" id="IPR001534">
    <property type="entry name" value="Transthyretin-like"/>
</dbReference>
<gene>
    <name evidence="3" type="ORF">TTRE_0000502901</name>
</gene>
<evidence type="ECO:0000313" key="4">
    <source>
        <dbReference type="Proteomes" id="UP000030665"/>
    </source>
</evidence>
<keyword evidence="2" id="KW-0732">Signal</keyword>
<dbReference type="GO" id="GO:0009986">
    <property type="term" value="C:cell surface"/>
    <property type="evidence" value="ECO:0007669"/>
    <property type="project" value="InterPro"/>
</dbReference>
<dbReference type="Proteomes" id="UP000030665">
    <property type="component" value="Unassembled WGS sequence"/>
</dbReference>
<comment type="similarity">
    <text evidence="1">Belongs to the nematode transthyretin-like family.</text>
</comment>
<dbReference type="Pfam" id="PF01060">
    <property type="entry name" value="TTR-52"/>
    <property type="match status" value="1"/>
</dbReference>
<evidence type="ECO:0000256" key="2">
    <source>
        <dbReference type="SAM" id="SignalP"/>
    </source>
</evidence>
<name>A0A077Z8H2_TRITR</name>
<keyword evidence="4" id="KW-1185">Reference proteome</keyword>
<feature type="chain" id="PRO_5001728505" evidence="2">
    <location>
        <begin position="20"/>
        <end position="158"/>
    </location>
</feature>
<dbReference type="OrthoDB" id="73890at2759"/>
<protein>
    <submittedName>
        <fullName evidence="3">DUF290 domain containing protein</fullName>
    </submittedName>
</protein>
<dbReference type="EMBL" id="HG806073">
    <property type="protein sequence ID" value="CDW56747.1"/>
    <property type="molecule type" value="Genomic_DNA"/>
</dbReference>
<accession>A0A077Z8H2</accession>
<reference evidence="3" key="1">
    <citation type="submission" date="2014-01" db="EMBL/GenBank/DDBJ databases">
        <authorList>
            <person name="Aslett M."/>
        </authorList>
    </citation>
    <scope>NUCLEOTIDE SEQUENCE</scope>
</reference>
<dbReference type="AlphaFoldDB" id="A0A077Z8H2"/>
<dbReference type="STRING" id="36087.A0A077Z8H2"/>
<organism evidence="3 4">
    <name type="scientific">Trichuris trichiura</name>
    <name type="common">Whipworm</name>
    <name type="synonym">Trichocephalus trichiurus</name>
    <dbReference type="NCBI Taxonomy" id="36087"/>
    <lineage>
        <taxon>Eukaryota</taxon>
        <taxon>Metazoa</taxon>
        <taxon>Ecdysozoa</taxon>
        <taxon>Nematoda</taxon>
        <taxon>Enoplea</taxon>
        <taxon>Dorylaimia</taxon>
        <taxon>Trichinellida</taxon>
        <taxon>Trichuridae</taxon>
        <taxon>Trichuris</taxon>
    </lineage>
</organism>
<sequence length="158" mass="17876">MALRVALVLITVLVVCVWSAEKQSCRLIRGRAICPDPKDANKHDGSVVIVQLKSKDGNLTSLLIPPFLTVHVSAYRDRIDEAFVSKNGYFVVSGCQRDIYQPWQPEVHILHTCKTKQKRRVKLPLTVSGFDHEIPRTINLRAVEDEPHVFDNRPPCVP</sequence>
<reference evidence="3" key="2">
    <citation type="submission" date="2014-03" db="EMBL/GenBank/DDBJ databases">
        <title>The whipworm genome and dual-species transcriptomics of an intimate host-pathogen interaction.</title>
        <authorList>
            <person name="Foth B.J."/>
            <person name="Tsai I.J."/>
            <person name="Reid A.J."/>
            <person name="Bancroft A.J."/>
            <person name="Nichol S."/>
            <person name="Tracey A."/>
            <person name="Holroyd N."/>
            <person name="Cotton J.A."/>
            <person name="Stanley E.J."/>
            <person name="Zarowiecki M."/>
            <person name="Liu J.Z."/>
            <person name="Huckvale T."/>
            <person name="Cooper P.J."/>
            <person name="Grencis R.K."/>
            <person name="Berriman M."/>
        </authorList>
    </citation>
    <scope>NUCLEOTIDE SEQUENCE [LARGE SCALE GENOMIC DNA]</scope>
</reference>
<dbReference type="InterPro" id="IPR038479">
    <property type="entry name" value="Transthyretin-like_sf"/>
</dbReference>
<dbReference type="Gene3D" id="2.60.40.3330">
    <property type="match status" value="1"/>
</dbReference>
<feature type="signal peptide" evidence="2">
    <location>
        <begin position="1"/>
        <end position="19"/>
    </location>
</feature>
<evidence type="ECO:0000256" key="1">
    <source>
        <dbReference type="ARBA" id="ARBA00010112"/>
    </source>
</evidence>
<proteinExistence type="inferred from homology"/>
<evidence type="ECO:0000313" key="3">
    <source>
        <dbReference type="EMBL" id="CDW56747.1"/>
    </source>
</evidence>